<evidence type="ECO:0000313" key="8">
    <source>
        <dbReference type="Proteomes" id="UP000585050"/>
    </source>
</evidence>
<feature type="transmembrane region" description="Helical" evidence="5">
    <location>
        <begin position="308"/>
        <end position="324"/>
    </location>
</feature>
<feature type="transmembrane region" description="Helical" evidence="5">
    <location>
        <begin position="6"/>
        <end position="27"/>
    </location>
</feature>
<name>A0A7X8XU46_9BACT</name>
<dbReference type="InterPro" id="IPR004837">
    <property type="entry name" value="NaCa_Exmemb"/>
</dbReference>
<dbReference type="Gene3D" id="1.20.1420.30">
    <property type="entry name" value="NCX, central ion-binding region"/>
    <property type="match status" value="1"/>
</dbReference>
<gene>
    <name evidence="7" type="ORF">HGP29_01720</name>
</gene>
<organism evidence="7 8">
    <name type="scientific">Flammeovirga agarivorans</name>
    <dbReference type="NCBI Taxonomy" id="2726742"/>
    <lineage>
        <taxon>Bacteria</taxon>
        <taxon>Pseudomonadati</taxon>
        <taxon>Bacteroidota</taxon>
        <taxon>Cytophagia</taxon>
        <taxon>Cytophagales</taxon>
        <taxon>Flammeovirgaceae</taxon>
        <taxon>Flammeovirga</taxon>
    </lineage>
</organism>
<proteinExistence type="predicted"/>
<keyword evidence="4 5" id="KW-0472">Membrane</keyword>
<sequence length="325" mass="36020">MENQLIINILELIGGLIVLIGGGEFLVKGSTSFALRCKVPAIIVGLTIVAFGTSSPELFISLYSALQGNADLALGNVVGSNICNLAMVLGCISIIYPVKVSKTALKFDWPSVIVCSLTFLLFSRDGVVSSIEGIVFLLLLFVYIFFLLKRTKNDVHLQATTDEEFQLDEREEREQPKVLLWTKDIMYILTGIISLKFGAEWFINGSKSICLTQLGMSERAVGIFVLALGTSLPELVTSIVAAFKRETDLAFGNLIGSNILNILFVLGTSSLIVPIHVNDISLYDFLWMISIAVISTPLMYFQHSLYRYKGVLLLLLYSYYIYHIF</sequence>
<dbReference type="InterPro" id="IPR004481">
    <property type="entry name" value="K/Na/Ca-exchanger"/>
</dbReference>
<evidence type="ECO:0000313" key="7">
    <source>
        <dbReference type="EMBL" id="NLR89899.1"/>
    </source>
</evidence>
<feature type="transmembrane region" description="Helical" evidence="5">
    <location>
        <begin position="128"/>
        <end position="148"/>
    </location>
</feature>
<keyword evidence="2 5" id="KW-0812">Transmembrane</keyword>
<feature type="transmembrane region" description="Helical" evidence="5">
    <location>
        <begin position="282"/>
        <end position="301"/>
    </location>
</feature>
<dbReference type="RefSeq" id="WP_168880583.1">
    <property type="nucleotide sequence ID" value="NZ_JABAIL010000001.1"/>
</dbReference>
<evidence type="ECO:0000259" key="6">
    <source>
        <dbReference type="Pfam" id="PF01699"/>
    </source>
</evidence>
<evidence type="ECO:0000256" key="4">
    <source>
        <dbReference type="ARBA" id="ARBA00023136"/>
    </source>
</evidence>
<dbReference type="AlphaFoldDB" id="A0A7X8XU46"/>
<evidence type="ECO:0000256" key="5">
    <source>
        <dbReference type="SAM" id="Phobius"/>
    </source>
</evidence>
<dbReference type="PANTHER" id="PTHR10846">
    <property type="entry name" value="SODIUM/POTASSIUM/CALCIUM EXCHANGER"/>
    <property type="match status" value="1"/>
</dbReference>
<keyword evidence="8" id="KW-1185">Reference proteome</keyword>
<comment type="caution">
    <text evidence="7">The sequence shown here is derived from an EMBL/GenBank/DDBJ whole genome shotgun (WGS) entry which is preliminary data.</text>
</comment>
<keyword evidence="3 5" id="KW-1133">Transmembrane helix</keyword>
<comment type="subcellular location">
    <subcellularLocation>
        <location evidence="1">Membrane</location>
        <topology evidence="1">Multi-pass membrane protein</topology>
    </subcellularLocation>
</comment>
<evidence type="ECO:0000256" key="2">
    <source>
        <dbReference type="ARBA" id="ARBA00022692"/>
    </source>
</evidence>
<dbReference type="GO" id="GO:0008273">
    <property type="term" value="F:calcium, potassium:sodium antiporter activity"/>
    <property type="evidence" value="ECO:0007669"/>
    <property type="project" value="TreeGrafter"/>
</dbReference>
<feature type="transmembrane region" description="Helical" evidence="5">
    <location>
        <begin position="255"/>
        <end position="276"/>
    </location>
</feature>
<accession>A0A7X8XU46</accession>
<feature type="transmembrane region" description="Helical" evidence="5">
    <location>
        <begin position="223"/>
        <end position="243"/>
    </location>
</feature>
<feature type="domain" description="Sodium/calcium exchanger membrane region" evidence="6">
    <location>
        <begin position="11"/>
        <end position="148"/>
    </location>
</feature>
<dbReference type="Proteomes" id="UP000585050">
    <property type="component" value="Unassembled WGS sequence"/>
</dbReference>
<dbReference type="InterPro" id="IPR044880">
    <property type="entry name" value="NCX_ion-bd_dom_sf"/>
</dbReference>
<dbReference type="PANTHER" id="PTHR10846:SF8">
    <property type="entry name" value="INNER MEMBRANE PROTEIN YRBG"/>
    <property type="match status" value="1"/>
</dbReference>
<dbReference type="NCBIfam" id="TIGR00367">
    <property type="entry name" value="calcium/sodium antiporter"/>
    <property type="match status" value="1"/>
</dbReference>
<feature type="domain" description="Sodium/calcium exchanger membrane region" evidence="6">
    <location>
        <begin position="185"/>
        <end position="324"/>
    </location>
</feature>
<dbReference type="GO" id="GO:0006874">
    <property type="term" value="P:intracellular calcium ion homeostasis"/>
    <property type="evidence" value="ECO:0007669"/>
    <property type="project" value="TreeGrafter"/>
</dbReference>
<protein>
    <submittedName>
        <fullName evidence="7">Calcium/sodium antiporter</fullName>
    </submittedName>
</protein>
<dbReference type="GO" id="GO:0005262">
    <property type="term" value="F:calcium channel activity"/>
    <property type="evidence" value="ECO:0007669"/>
    <property type="project" value="TreeGrafter"/>
</dbReference>
<dbReference type="Pfam" id="PF01699">
    <property type="entry name" value="Na_Ca_ex"/>
    <property type="match status" value="2"/>
</dbReference>
<evidence type="ECO:0000256" key="1">
    <source>
        <dbReference type="ARBA" id="ARBA00004141"/>
    </source>
</evidence>
<feature type="transmembrane region" description="Helical" evidence="5">
    <location>
        <begin position="39"/>
        <end position="66"/>
    </location>
</feature>
<dbReference type="GO" id="GO:0005886">
    <property type="term" value="C:plasma membrane"/>
    <property type="evidence" value="ECO:0007669"/>
    <property type="project" value="TreeGrafter"/>
</dbReference>
<evidence type="ECO:0000256" key="3">
    <source>
        <dbReference type="ARBA" id="ARBA00022989"/>
    </source>
</evidence>
<reference evidence="7 8" key="1">
    <citation type="submission" date="2020-04" db="EMBL/GenBank/DDBJ databases">
        <title>Flammeovirga sp. SR4, a novel species isolated from seawater.</title>
        <authorList>
            <person name="Wang X."/>
        </authorList>
    </citation>
    <scope>NUCLEOTIDE SEQUENCE [LARGE SCALE GENOMIC DNA]</scope>
    <source>
        <strain evidence="7 8">SR4</strain>
    </source>
</reference>
<dbReference type="EMBL" id="JABAIL010000001">
    <property type="protein sequence ID" value="NLR89899.1"/>
    <property type="molecule type" value="Genomic_DNA"/>
</dbReference>
<feature type="transmembrane region" description="Helical" evidence="5">
    <location>
        <begin position="78"/>
        <end position="98"/>
    </location>
</feature>